<evidence type="ECO:0000313" key="13">
    <source>
        <dbReference type="Proteomes" id="UP000588112"/>
    </source>
</evidence>
<keyword evidence="4" id="KW-0808">Transferase</keyword>
<comment type="caution">
    <text evidence="12">The sequence shown here is derived from an EMBL/GenBank/DDBJ whole genome shotgun (WGS) entry which is preliminary data.</text>
</comment>
<feature type="transmembrane region" description="Helical" evidence="10">
    <location>
        <begin position="107"/>
        <end position="125"/>
    </location>
</feature>
<evidence type="ECO:0000256" key="2">
    <source>
        <dbReference type="ARBA" id="ARBA00012438"/>
    </source>
</evidence>
<feature type="compositionally biased region" description="Gly residues" evidence="9">
    <location>
        <begin position="349"/>
        <end position="363"/>
    </location>
</feature>
<dbReference type="Proteomes" id="UP000588112">
    <property type="component" value="Unassembled WGS sequence"/>
</dbReference>
<sequence length="413" mass="42321">MFLTSADEVRIGGMWSRRGRIVDLGGFVPALAGAVAVVWGDLARGPGWYLVADLVGGALACAGVWLCRRWPVSAGLGVIALSVPAASASVAAGIAALIAALYRRPRVAIAVGAAGVAATLVRFALRPPGLAPYPVWALVGVLFGVAVTAWGMLARTRRELVLSLAERARRAEADQRLRADEARRAERLGIAREMHDVLAHRLSLLVVHAGALEFNGDATPAEVAEAAGVIRSSARLALEELRTVVSVLRDPARDTGSPSADGADLGALVAESRRAGMRVELRDHGIRLSETPDAVARAAYRIVQEGLTNARKHAPGQPVTVLVSGTSGAELVVEVHNPLHGGPTALTGTGSGAGPAGSAGTGSGAEPAGLASTGAGAGLAGLAERASLAGGRLEYGQTADGRFRLTARLPWPL</sequence>
<feature type="transmembrane region" description="Helical" evidence="10">
    <location>
        <begin position="46"/>
        <end position="66"/>
    </location>
</feature>
<evidence type="ECO:0000256" key="9">
    <source>
        <dbReference type="SAM" id="MobiDB-lite"/>
    </source>
</evidence>
<keyword evidence="10" id="KW-1133">Transmembrane helix</keyword>
<dbReference type="CDD" id="cd16917">
    <property type="entry name" value="HATPase_UhpB-NarQ-NarX-like"/>
    <property type="match status" value="1"/>
</dbReference>
<dbReference type="InterPro" id="IPR011712">
    <property type="entry name" value="Sig_transdc_His_kin_sub3_dim/P"/>
</dbReference>
<dbReference type="PANTHER" id="PTHR24421">
    <property type="entry name" value="NITRATE/NITRITE SENSOR PROTEIN NARX-RELATED"/>
    <property type="match status" value="1"/>
</dbReference>
<dbReference type="InterPro" id="IPR036890">
    <property type="entry name" value="HATPase_C_sf"/>
</dbReference>
<dbReference type="Gene3D" id="1.20.5.1930">
    <property type="match status" value="1"/>
</dbReference>
<dbReference type="PANTHER" id="PTHR24421:SF10">
    <property type="entry name" value="NITRATE_NITRITE SENSOR PROTEIN NARQ"/>
    <property type="match status" value="1"/>
</dbReference>
<feature type="region of interest" description="Disordered" evidence="9">
    <location>
        <begin position="341"/>
        <end position="367"/>
    </location>
</feature>
<feature type="transmembrane region" description="Helical" evidence="10">
    <location>
        <begin position="21"/>
        <end position="40"/>
    </location>
</feature>
<keyword evidence="10" id="KW-0472">Membrane</keyword>
<dbReference type="Pfam" id="PF07730">
    <property type="entry name" value="HisKA_3"/>
    <property type="match status" value="1"/>
</dbReference>
<evidence type="ECO:0000256" key="10">
    <source>
        <dbReference type="SAM" id="Phobius"/>
    </source>
</evidence>
<keyword evidence="13" id="KW-1185">Reference proteome</keyword>
<keyword evidence="5" id="KW-0547">Nucleotide-binding</keyword>
<organism evidence="12 13">
    <name type="scientific">Sphaerisporangium krabiense</name>
    <dbReference type="NCBI Taxonomy" id="763782"/>
    <lineage>
        <taxon>Bacteria</taxon>
        <taxon>Bacillati</taxon>
        <taxon>Actinomycetota</taxon>
        <taxon>Actinomycetes</taxon>
        <taxon>Streptosporangiales</taxon>
        <taxon>Streptosporangiaceae</taxon>
        <taxon>Sphaerisporangium</taxon>
    </lineage>
</organism>
<proteinExistence type="predicted"/>
<evidence type="ECO:0000256" key="4">
    <source>
        <dbReference type="ARBA" id="ARBA00022679"/>
    </source>
</evidence>
<evidence type="ECO:0000259" key="11">
    <source>
        <dbReference type="Pfam" id="PF07730"/>
    </source>
</evidence>
<dbReference type="SUPFAM" id="SSF55874">
    <property type="entry name" value="ATPase domain of HSP90 chaperone/DNA topoisomerase II/histidine kinase"/>
    <property type="match status" value="1"/>
</dbReference>
<accession>A0A7W8Z7Q9</accession>
<feature type="transmembrane region" description="Helical" evidence="10">
    <location>
        <begin position="132"/>
        <end position="153"/>
    </location>
</feature>
<dbReference type="EMBL" id="JACHBR010000001">
    <property type="protein sequence ID" value="MBB5628909.1"/>
    <property type="molecule type" value="Genomic_DNA"/>
</dbReference>
<feature type="domain" description="Signal transduction histidine kinase subgroup 3 dimerisation and phosphoacceptor" evidence="11">
    <location>
        <begin position="186"/>
        <end position="251"/>
    </location>
</feature>
<dbReference type="GO" id="GO:0016020">
    <property type="term" value="C:membrane"/>
    <property type="evidence" value="ECO:0007669"/>
    <property type="project" value="InterPro"/>
</dbReference>
<evidence type="ECO:0000256" key="8">
    <source>
        <dbReference type="ARBA" id="ARBA00023012"/>
    </source>
</evidence>
<evidence type="ECO:0000256" key="7">
    <source>
        <dbReference type="ARBA" id="ARBA00022840"/>
    </source>
</evidence>
<evidence type="ECO:0000256" key="1">
    <source>
        <dbReference type="ARBA" id="ARBA00000085"/>
    </source>
</evidence>
<dbReference type="GO" id="GO:0046983">
    <property type="term" value="F:protein dimerization activity"/>
    <property type="evidence" value="ECO:0007669"/>
    <property type="project" value="InterPro"/>
</dbReference>
<keyword evidence="10" id="KW-0812">Transmembrane</keyword>
<evidence type="ECO:0000313" key="12">
    <source>
        <dbReference type="EMBL" id="MBB5628909.1"/>
    </source>
</evidence>
<keyword evidence="8" id="KW-0902">Two-component regulatory system</keyword>
<feature type="transmembrane region" description="Helical" evidence="10">
    <location>
        <begin position="78"/>
        <end position="101"/>
    </location>
</feature>
<dbReference type="GO" id="GO:0005524">
    <property type="term" value="F:ATP binding"/>
    <property type="evidence" value="ECO:0007669"/>
    <property type="project" value="UniProtKB-KW"/>
</dbReference>
<dbReference type="AlphaFoldDB" id="A0A7W8Z7Q9"/>
<evidence type="ECO:0000256" key="5">
    <source>
        <dbReference type="ARBA" id="ARBA00022741"/>
    </source>
</evidence>
<evidence type="ECO:0000256" key="3">
    <source>
        <dbReference type="ARBA" id="ARBA00022553"/>
    </source>
</evidence>
<evidence type="ECO:0000256" key="6">
    <source>
        <dbReference type="ARBA" id="ARBA00022777"/>
    </source>
</evidence>
<dbReference type="RefSeq" id="WP_239139001.1">
    <property type="nucleotide sequence ID" value="NZ_BOOS01000002.1"/>
</dbReference>
<name>A0A7W8Z7Q9_9ACTN</name>
<dbReference type="EC" id="2.7.13.3" evidence="2"/>
<dbReference type="Gene3D" id="3.30.565.10">
    <property type="entry name" value="Histidine kinase-like ATPase, C-terminal domain"/>
    <property type="match status" value="1"/>
</dbReference>
<gene>
    <name evidence="12" type="ORF">BJ981_004608</name>
</gene>
<reference evidence="12 13" key="1">
    <citation type="submission" date="2020-08" db="EMBL/GenBank/DDBJ databases">
        <title>Sequencing the genomes of 1000 actinobacteria strains.</title>
        <authorList>
            <person name="Klenk H.-P."/>
        </authorList>
    </citation>
    <scope>NUCLEOTIDE SEQUENCE [LARGE SCALE GENOMIC DNA]</scope>
    <source>
        <strain evidence="12 13">DSM 45790</strain>
    </source>
</reference>
<comment type="catalytic activity">
    <reaction evidence="1">
        <text>ATP + protein L-histidine = ADP + protein N-phospho-L-histidine.</text>
        <dbReference type="EC" id="2.7.13.3"/>
    </reaction>
</comment>
<protein>
    <recommendedName>
        <fullName evidence="2">histidine kinase</fullName>
        <ecNumber evidence="2">2.7.13.3</ecNumber>
    </recommendedName>
</protein>
<keyword evidence="6 12" id="KW-0418">Kinase</keyword>
<keyword evidence="7" id="KW-0067">ATP-binding</keyword>
<dbReference type="GO" id="GO:0000155">
    <property type="term" value="F:phosphorelay sensor kinase activity"/>
    <property type="evidence" value="ECO:0007669"/>
    <property type="project" value="InterPro"/>
</dbReference>
<keyword evidence="3" id="KW-0597">Phosphoprotein</keyword>
<dbReference type="InterPro" id="IPR050482">
    <property type="entry name" value="Sensor_HK_TwoCompSys"/>
</dbReference>